<evidence type="ECO:0000256" key="4">
    <source>
        <dbReference type="SAM" id="Phobius"/>
    </source>
</evidence>
<evidence type="ECO:0000256" key="2">
    <source>
        <dbReference type="ARBA" id="ARBA00022448"/>
    </source>
</evidence>
<proteinExistence type="predicted"/>
<reference evidence="5 6" key="1">
    <citation type="submission" date="2019-03" db="EMBL/GenBank/DDBJ databases">
        <title>Whole genome sequence of a novel Rubrobacter taiwanensis strain, isolated from Yellowstone National Park.</title>
        <authorList>
            <person name="Freed S."/>
            <person name="Ramaley R.F."/>
            <person name="Kyndt J.A."/>
        </authorList>
    </citation>
    <scope>NUCLEOTIDE SEQUENCE [LARGE SCALE GENOMIC DNA]</scope>
    <source>
        <strain evidence="5 6">Yellowstone</strain>
    </source>
</reference>
<name>A0A4R1BQP7_9ACTN</name>
<sequence length="97" mass="10585">MLGLVGAGGIGFELLTSMRLFQYPEVLTILIFVFIIVMVVERSSSYIRERMIWVADGSLVGGALSSHVAKCRSSGSRLYPDLSQNLPPSNTAPNRLL</sequence>
<organism evidence="5 6">
    <name type="scientific">Rubrobacter taiwanensis</name>
    <dbReference type="NCBI Taxonomy" id="185139"/>
    <lineage>
        <taxon>Bacteria</taxon>
        <taxon>Bacillati</taxon>
        <taxon>Actinomycetota</taxon>
        <taxon>Rubrobacteria</taxon>
        <taxon>Rubrobacterales</taxon>
        <taxon>Rubrobacteraceae</taxon>
        <taxon>Rubrobacter</taxon>
    </lineage>
</organism>
<keyword evidence="4" id="KW-1133">Transmembrane helix</keyword>
<keyword evidence="2" id="KW-0813">Transport</keyword>
<feature type="transmembrane region" description="Helical" evidence="4">
    <location>
        <begin position="20"/>
        <end position="40"/>
    </location>
</feature>
<protein>
    <submittedName>
        <fullName evidence="5">Uncharacterized protein</fullName>
    </submittedName>
</protein>
<comment type="caution">
    <text evidence="5">The sequence shown here is derived from an EMBL/GenBank/DDBJ whole genome shotgun (WGS) entry which is preliminary data.</text>
</comment>
<dbReference type="GO" id="GO:0005886">
    <property type="term" value="C:plasma membrane"/>
    <property type="evidence" value="ECO:0007669"/>
    <property type="project" value="UniProtKB-SubCell"/>
</dbReference>
<evidence type="ECO:0000313" key="5">
    <source>
        <dbReference type="EMBL" id="TCJ19931.1"/>
    </source>
</evidence>
<dbReference type="PANTHER" id="PTHR30043:SF1">
    <property type="entry name" value="ABC TRANSPORT SYSTEM PERMEASE PROTEIN P69"/>
    <property type="match status" value="1"/>
</dbReference>
<keyword evidence="6" id="KW-1185">Reference proteome</keyword>
<dbReference type="EMBL" id="SKBU01000006">
    <property type="protein sequence ID" value="TCJ19931.1"/>
    <property type="molecule type" value="Genomic_DNA"/>
</dbReference>
<dbReference type="OrthoDB" id="9808005at2"/>
<dbReference type="AlphaFoldDB" id="A0A4R1BQP7"/>
<evidence type="ECO:0000313" key="6">
    <source>
        <dbReference type="Proteomes" id="UP000295244"/>
    </source>
</evidence>
<accession>A0A4R1BQP7</accession>
<dbReference type="PANTHER" id="PTHR30043">
    <property type="entry name" value="PHOSPHONATES TRANSPORT SYSTEM PERMEASE PROTEIN"/>
    <property type="match status" value="1"/>
</dbReference>
<dbReference type="RefSeq" id="WP_132688273.1">
    <property type="nucleotide sequence ID" value="NZ_SKBU01000006.1"/>
</dbReference>
<keyword evidence="3" id="KW-1003">Cell membrane</keyword>
<comment type="subcellular location">
    <subcellularLocation>
        <location evidence="1">Cell membrane</location>
        <topology evidence="1">Multi-pass membrane protein</topology>
    </subcellularLocation>
</comment>
<evidence type="ECO:0000256" key="3">
    <source>
        <dbReference type="ARBA" id="ARBA00022475"/>
    </source>
</evidence>
<evidence type="ECO:0000256" key="1">
    <source>
        <dbReference type="ARBA" id="ARBA00004651"/>
    </source>
</evidence>
<keyword evidence="4" id="KW-0812">Transmembrane</keyword>
<dbReference type="Proteomes" id="UP000295244">
    <property type="component" value="Unassembled WGS sequence"/>
</dbReference>
<gene>
    <name evidence="5" type="ORF">E0L93_02985</name>
</gene>
<keyword evidence="4" id="KW-0472">Membrane</keyword>